<dbReference type="InterPro" id="IPR002500">
    <property type="entry name" value="PAPS_reduct_dom"/>
</dbReference>
<dbReference type="NCBIfam" id="TIGR02055">
    <property type="entry name" value="APS_reductase"/>
    <property type="match status" value="1"/>
</dbReference>
<feature type="binding site" evidence="14">
    <location>
        <position position="116"/>
    </location>
    <ligand>
        <name>[4Fe-4S] cluster</name>
        <dbReference type="ChEBI" id="CHEBI:49883"/>
    </ligand>
</feature>
<dbReference type="InterPro" id="IPR004511">
    <property type="entry name" value="PAPS/APS_Rdtase"/>
</dbReference>
<comment type="similarity">
    <text evidence="1 14">Belongs to the PAPS reductase family. CysH subfamily.</text>
</comment>
<dbReference type="SUPFAM" id="SSF52402">
    <property type="entry name" value="Adenine nucleotide alpha hydrolases-like"/>
    <property type="match status" value="1"/>
</dbReference>
<accession>A0A1U9NJI4</accession>
<dbReference type="Pfam" id="PF01507">
    <property type="entry name" value="PAPS_reduct"/>
    <property type="match status" value="1"/>
</dbReference>
<dbReference type="HAMAP" id="MF_00063">
    <property type="entry name" value="CysH"/>
    <property type="match status" value="1"/>
</dbReference>
<comment type="cofactor">
    <cofactor evidence="14">
        <name>[4Fe-4S] cluster</name>
        <dbReference type="ChEBI" id="CHEBI:49883"/>
    </cofactor>
    <text evidence="14">Binds 1 [4Fe-4S] cluster per subunit.</text>
</comment>
<comment type="subcellular location">
    <subcellularLocation>
        <location evidence="14">Cytoplasm</location>
    </subcellularLocation>
</comment>
<evidence type="ECO:0000256" key="4">
    <source>
        <dbReference type="ARBA" id="ARBA00023002"/>
    </source>
</evidence>
<comment type="pathway">
    <text evidence="8 14">Sulfur metabolism; hydrogen sulfide biosynthesis; sulfite from sulfate.</text>
</comment>
<dbReference type="RefSeq" id="WP_146660425.1">
    <property type="nucleotide sequence ID" value="NZ_CP019791.1"/>
</dbReference>
<dbReference type="NCBIfam" id="TIGR00434">
    <property type="entry name" value="cysH"/>
    <property type="match status" value="1"/>
</dbReference>
<dbReference type="OrthoDB" id="9772604at2"/>
<dbReference type="Gene3D" id="3.40.50.620">
    <property type="entry name" value="HUPs"/>
    <property type="match status" value="1"/>
</dbReference>
<dbReference type="AlphaFoldDB" id="A0A1U9NJI4"/>
<evidence type="ECO:0000256" key="11">
    <source>
        <dbReference type="ARBA" id="ARBA00030894"/>
    </source>
</evidence>
<comment type="catalytic activity">
    <reaction evidence="13 14">
        <text>[thioredoxin]-disulfide + sulfite + AMP + 2 H(+) = adenosine 5'-phosphosulfate + [thioredoxin]-dithiol</text>
        <dbReference type="Rhea" id="RHEA:21976"/>
        <dbReference type="Rhea" id="RHEA-COMP:10698"/>
        <dbReference type="Rhea" id="RHEA-COMP:10700"/>
        <dbReference type="ChEBI" id="CHEBI:15378"/>
        <dbReference type="ChEBI" id="CHEBI:17359"/>
        <dbReference type="ChEBI" id="CHEBI:29950"/>
        <dbReference type="ChEBI" id="CHEBI:50058"/>
        <dbReference type="ChEBI" id="CHEBI:58243"/>
        <dbReference type="ChEBI" id="CHEBI:456215"/>
        <dbReference type="EC" id="1.8.4.10"/>
    </reaction>
</comment>
<feature type="active site" description="Nucleophile; cysteine thiosulfonate intermediate" evidence="14">
    <location>
        <position position="226"/>
    </location>
</feature>
<evidence type="ECO:0000256" key="13">
    <source>
        <dbReference type="ARBA" id="ARBA00048441"/>
    </source>
</evidence>
<proteinExistence type="inferred from homology"/>
<evidence type="ECO:0000256" key="5">
    <source>
        <dbReference type="ARBA" id="ARBA00023004"/>
    </source>
</evidence>
<dbReference type="GO" id="GO:0051539">
    <property type="term" value="F:4 iron, 4 sulfur cluster binding"/>
    <property type="evidence" value="ECO:0007669"/>
    <property type="project" value="UniProtKB-UniRule"/>
</dbReference>
<keyword evidence="2 14" id="KW-0963">Cytoplasm</keyword>
<dbReference type="InterPro" id="IPR011798">
    <property type="entry name" value="APS_reductase"/>
</dbReference>
<dbReference type="Proteomes" id="UP000189674">
    <property type="component" value="Chromosome"/>
</dbReference>
<dbReference type="PIRSF" id="PIRSF000857">
    <property type="entry name" value="PAPS_reductase"/>
    <property type="match status" value="1"/>
</dbReference>
<evidence type="ECO:0000256" key="8">
    <source>
        <dbReference type="ARBA" id="ARBA00024327"/>
    </source>
</evidence>
<dbReference type="PANTHER" id="PTHR46482:SF9">
    <property type="entry name" value="5'-ADENYLYLSULFATE REDUCTASE 1, CHLOROPLASTIC"/>
    <property type="match status" value="1"/>
</dbReference>
<evidence type="ECO:0000256" key="9">
    <source>
        <dbReference type="ARBA" id="ARBA00024386"/>
    </source>
</evidence>
<keyword evidence="17" id="KW-1185">Reference proteome</keyword>
<dbReference type="EC" id="1.8.4.10" evidence="9 14"/>
<dbReference type="EMBL" id="CP019791">
    <property type="protein sequence ID" value="AQT67894.1"/>
    <property type="molecule type" value="Genomic_DNA"/>
</dbReference>
<evidence type="ECO:0000256" key="2">
    <source>
        <dbReference type="ARBA" id="ARBA00022490"/>
    </source>
</evidence>
<evidence type="ECO:0000256" key="10">
    <source>
        <dbReference type="ARBA" id="ARBA00029514"/>
    </source>
</evidence>
<dbReference type="GO" id="GO:0046872">
    <property type="term" value="F:metal ion binding"/>
    <property type="evidence" value="ECO:0007669"/>
    <property type="project" value="UniProtKB-KW"/>
</dbReference>
<evidence type="ECO:0000313" key="17">
    <source>
        <dbReference type="Proteomes" id="UP000189674"/>
    </source>
</evidence>
<sequence>MTNELIEKLQNIHDADELLAVAGKMFDGRIALASSFSAEDQIITEKIAKAGLAIEIFTLDTGRLPEETYKVIDATRRRYGIDIEVLAPDGDKLSEFVSKNGPNSFYDSVEKRKACCAIRKVEPLKRKLARLDAWICGLRAEQSPTRTDLQTVEWDAGNGLVKISPLAGWSTEMVWDYVRQNDVPYNKLHDMGYESIGCAPCTRAIKPGEDIRAGRWWWENPEHKECGLHLGPKKTETEKV</sequence>
<reference evidence="17" key="1">
    <citation type="submission" date="2017-02" db="EMBL/GenBank/DDBJ databases">
        <title>Comparative genomics and description of representatives of a novel lineage of planctomycetes thriving in anoxic sediments.</title>
        <authorList>
            <person name="Spring S."/>
            <person name="Bunk B."/>
            <person name="Sproer C."/>
        </authorList>
    </citation>
    <scope>NUCLEOTIDE SEQUENCE [LARGE SCALE GENOMIC DNA]</scope>
    <source>
        <strain evidence="17">ST-NAGAB-D1</strain>
    </source>
</reference>
<dbReference type="GO" id="GO:0043866">
    <property type="term" value="F:adenylyl-sulfate reductase (thioredoxin) activity"/>
    <property type="evidence" value="ECO:0007669"/>
    <property type="project" value="UniProtKB-EC"/>
</dbReference>
<evidence type="ECO:0000256" key="1">
    <source>
        <dbReference type="ARBA" id="ARBA00009732"/>
    </source>
</evidence>
<dbReference type="KEGG" id="alus:STSP2_01046"/>
<name>A0A1U9NJI4_9BACT</name>
<evidence type="ECO:0000256" key="7">
    <source>
        <dbReference type="ARBA" id="ARBA00024298"/>
    </source>
</evidence>
<dbReference type="GO" id="GO:0005737">
    <property type="term" value="C:cytoplasm"/>
    <property type="evidence" value="ECO:0007669"/>
    <property type="project" value="UniProtKB-SubCell"/>
</dbReference>
<comment type="function">
    <text evidence="7 14">Catalyzes the formation of sulfite from adenosine 5'-phosphosulfate (APS) using thioredoxin as an electron donor.</text>
</comment>
<evidence type="ECO:0000256" key="12">
    <source>
        <dbReference type="ARBA" id="ARBA00032041"/>
    </source>
</evidence>
<dbReference type="NCBIfam" id="NF002537">
    <property type="entry name" value="PRK02090.1"/>
    <property type="match status" value="1"/>
</dbReference>
<organism evidence="16 17">
    <name type="scientific">Anaerohalosphaera lusitana</name>
    <dbReference type="NCBI Taxonomy" id="1936003"/>
    <lineage>
        <taxon>Bacteria</taxon>
        <taxon>Pseudomonadati</taxon>
        <taxon>Planctomycetota</taxon>
        <taxon>Phycisphaerae</taxon>
        <taxon>Sedimentisphaerales</taxon>
        <taxon>Anaerohalosphaeraceae</taxon>
        <taxon>Anaerohalosphaera</taxon>
    </lineage>
</organism>
<dbReference type="STRING" id="1936003.STSP2_01046"/>
<dbReference type="GO" id="GO:0070814">
    <property type="term" value="P:hydrogen sulfide biosynthetic process"/>
    <property type="evidence" value="ECO:0007669"/>
    <property type="project" value="UniProtKB-UniRule"/>
</dbReference>
<feature type="binding site" evidence="14">
    <location>
        <position position="115"/>
    </location>
    <ligand>
        <name>[4Fe-4S] cluster</name>
        <dbReference type="ChEBI" id="CHEBI:49883"/>
    </ligand>
</feature>
<evidence type="ECO:0000313" key="16">
    <source>
        <dbReference type="EMBL" id="AQT67894.1"/>
    </source>
</evidence>
<evidence type="ECO:0000256" key="14">
    <source>
        <dbReference type="HAMAP-Rule" id="MF_00063"/>
    </source>
</evidence>
<evidence type="ECO:0000256" key="3">
    <source>
        <dbReference type="ARBA" id="ARBA00022723"/>
    </source>
</evidence>
<feature type="domain" description="Phosphoadenosine phosphosulphate reductase" evidence="15">
    <location>
        <begin position="30"/>
        <end position="204"/>
    </location>
</feature>
<dbReference type="GO" id="GO:0019379">
    <property type="term" value="P:sulfate assimilation, phosphoadenylyl sulfate reduction by phosphoadenylyl-sulfate reductase (thioredoxin)"/>
    <property type="evidence" value="ECO:0007669"/>
    <property type="project" value="UniProtKB-UniRule"/>
</dbReference>
<dbReference type="GO" id="GO:0019344">
    <property type="term" value="P:cysteine biosynthetic process"/>
    <property type="evidence" value="ECO:0007669"/>
    <property type="project" value="InterPro"/>
</dbReference>
<dbReference type="CDD" id="cd23945">
    <property type="entry name" value="PAPS_reductase"/>
    <property type="match status" value="1"/>
</dbReference>
<keyword evidence="3 14" id="KW-0479">Metal-binding</keyword>
<dbReference type="InterPro" id="IPR014729">
    <property type="entry name" value="Rossmann-like_a/b/a_fold"/>
</dbReference>
<keyword evidence="4 14" id="KW-0560">Oxidoreductase</keyword>
<keyword evidence="5 14" id="KW-0408">Iron</keyword>
<feature type="binding site" evidence="14">
    <location>
        <position position="198"/>
    </location>
    <ligand>
        <name>[4Fe-4S] cluster</name>
        <dbReference type="ChEBI" id="CHEBI:49883"/>
    </ligand>
</feature>
<dbReference type="GO" id="GO:0004604">
    <property type="term" value="F:phosphoadenylyl-sulfate reductase (thioredoxin) activity"/>
    <property type="evidence" value="ECO:0007669"/>
    <property type="project" value="UniProtKB-UniRule"/>
</dbReference>
<gene>
    <name evidence="14 16" type="primary">cysH</name>
    <name evidence="16" type="ORF">STSP2_01046</name>
</gene>
<feature type="binding site" evidence="14">
    <location>
        <position position="201"/>
    </location>
    <ligand>
        <name>[4Fe-4S] cluster</name>
        <dbReference type="ChEBI" id="CHEBI:49883"/>
    </ligand>
</feature>
<dbReference type="PANTHER" id="PTHR46482">
    <property type="entry name" value="5'-ADENYLYLSULFATE REDUCTASE 3, CHLOROPLASTIC"/>
    <property type="match status" value="1"/>
</dbReference>
<evidence type="ECO:0000256" key="6">
    <source>
        <dbReference type="ARBA" id="ARBA00023014"/>
    </source>
</evidence>
<keyword evidence="6 14" id="KW-0411">Iron-sulfur</keyword>
<evidence type="ECO:0000259" key="15">
    <source>
        <dbReference type="Pfam" id="PF01507"/>
    </source>
</evidence>
<protein>
    <recommendedName>
        <fullName evidence="10 14">Adenosine 5'-phosphosulfate reductase</fullName>
        <shortName evidence="14">APS reductase</shortName>
        <ecNumber evidence="9 14">1.8.4.10</ecNumber>
    </recommendedName>
    <alternativeName>
        <fullName evidence="12 14">5'-adenylylsulfate reductase</fullName>
    </alternativeName>
    <alternativeName>
        <fullName evidence="11 14">Thioredoxin-dependent 5'-adenylylsulfate reductase</fullName>
    </alternativeName>
</protein>